<dbReference type="VEuPathDB" id="MicrosporidiaDB:M153_13140001971"/>
<keyword evidence="2" id="KW-0378">Hydrolase</keyword>
<keyword evidence="1" id="KW-0645">Protease</keyword>
<accession>A0A0R0M1A4</accession>
<protein>
    <submittedName>
        <fullName evidence="5">Putative transposable element</fullName>
    </submittedName>
</protein>
<dbReference type="CDD" id="cd00303">
    <property type="entry name" value="retropepsin_like"/>
    <property type="match status" value="1"/>
</dbReference>
<dbReference type="Proteomes" id="UP000051530">
    <property type="component" value="Unassembled WGS sequence"/>
</dbReference>
<dbReference type="GO" id="GO:0004190">
    <property type="term" value="F:aspartic-type endopeptidase activity"/>
    <property type="evidence" value="ECO:0007669"/>
    <property type="project" value="UniProtKB-KW"/>
</dbReference>
<organism evidence="5 6">
    <name type="scientific">Pseudoloma neurophilia</name>
    <dbReference type="NCBI Taxonomy" id="146866"/>
    <lineage>
        <taxon>Eukaryota</taxon>
        <taxon>Fungi</taxon>
        <taxon>Fungi incertae sedis</taxon>
        <taxon>Microsporidia</taxon>
        <taxon>Pseudoloma</taxon>
    </lineage>
</organism>
<feature type="non-terminal residue" evidence="5">
    <location>
        <position position="340"/>
    </location>
</feature>
<keyword evidence="6" id="KW-1185">Reference proteome</keyword>
<dbReference type="PROSITE" id="PS00141">
    <property type="entry name" value="ASP_PROTEASE"/>
    <property type="match status" value="1"/>
</dbReference>
<dbReference type="Pfam" id="PF13975">
    <property type="entry name" value="gag-asp_proteas"/>
    <property type="match status" value="1"/>
</dbReference>
<evidence type="ECO:0000256" key="3">
    <source>
        <dbReference type="SAM" id="MobiDB-lite"/>
    </source>
</evidence>
<feature type="region of interest" description="Disordered" evidence="3">
    <location>
        <begin position="103"/>
        <end position="122"/>
    </location>
</feature>
<dbReference type="EMBL" id="LGUB01000441">
    <property type="protein sequence ID" value="KRH93199.1"/>
    <property type="molecule type" value="Genomic_DNA"/>
</dbReference>
<evidence type="ECO:0000313" key="5">
    <source>
        <dbReference type="EMBL" id="KRH93199.1"/>
    </source>
</evidence>
<dbReference type="Gene3D" id="2.40.70.10">
    <property type="entry name" value="Acid Proteases"/>
    <property type="match status" value="1"/>
</dbReference>
<gene>
    <name evidence="5" type="ORF">M153_13140001971</name>
</gene>
<dbReference type="AlphaFoldDB" id="A0A0R0M1A4"/>
<keyword evidence="1" id="KW-0064">Aspartyl protease</keyword>
<reference evidence="5 6" key="1">
    <citation type="submission" date="2015-07" db="EMBL/GenBank/DDBJ databases">
        <title>The genome of Pseudoloma neurophilia, a relevant intracellular parasite of the zebrafish.</title>
        <authorList>
            <person name="Ndikumana S."/>
            <person name="Pelin A."/>
            <person name="Sanders J."/>
            <person name="Corradi N."/>
        </authorList>
    </citation>
    <scope>NUCLEOTIDE SEQUENCE [LARGE SCALE GENOMIC DNA]</scope>
    <source>
        <strain evidence="5 6">MK1</strain>
    </source>
</reference>
<evidence type="ECO:0000256" key="1">
    <source>
        <dbReference type="ARBA" id="ARBA00022750"/>
    </source>
</evidence>
<feature type="domain" description="Peptidase A2" evidence="4">
    <location>
        <begin position="150"/>
        <end position="164"/>
    </location>
</feature>
<dbReference type="PROSITE" id="PS50175">
    <property type="entry name" value="ASP_PROT_RETROV"/>
    <property type="match status" value="1"/>
</dbReference>
<evidence type="ECO:0000256" key="2">
    <source>
        <dbReference type="ARBA" id="ARBA00022801"/>
    </source>
</evidence>
<proteinExistence type="predicted"/>
<dbReference type="SUPFAM" id="SSF50630">
    <property type="entry name" value="Acid proteases"/>
    <property type="match status" value="1"/>
</dbReference>
<evidence type="ECO:0000313" key="6">
    <source>
        <dbReference type="Proteomes" id="UP000051530"/>
    </source>
</evidence>
<dbReference type="OrthoDB" id="1750432at2759"/>
<dbReference type="InterPro" id="IPR021109">
    <property type="entry name" value="Peptidase_aspartic_dom_sf"/>
</dbReference>
<evidence type="ECO:0000259" key="4">
    <source>
        <dbReference type="PROSITE" id="PS50175"/>
    </source>
</evidence>
<dbReference type="GO" id="GO:0006508">
    <property type="term" value="P:proteolysis"/>
    <property type="evidence" value="ECO:0007669"/>
    <property type="project" value="InterPro"/>
</dbReference>
<dbReference type="InterPro" id="IPR001969">
    <property type="entry name" value="Aspartic_peptidase_AS"/>
</dbReference>
<comment type="caution">
    <text evidence="5">The sequence shown here is derived from an EMBL/GenBank/DDBJ whole genome shotgun (WGS) entry which is preliminary data.</text>
</comment>
<dbReference type="InterPro" id="IPR001995">
    <property type="entry name" value="Peptidase_A2_cat"/>
</dbReference>
<name>A0A0R0M1A4_9MICR</name>
<sequence>MLANCKNLKPEKTEEIIIDTFMTGLSEKTLLKMQELNKTTVSEIMEIIRGSENIILANRATITVKDPIINENKSESGEYKSKWCKYHKRNTHDSSECVKLKKKQDERVANDRSTRTANEKTPDTRKNMLITTQNYDNHPNIVGYIGNDPVQILLDTGADDNYISSALLDHLNLNSKPSEPKEIFFGNTDSVIVKRCADISFKLTGASEKNHTSTFAVIESDRHDILLGTKWLEENKVMIDLVTGKTYFQERFDVPINFKKNKENVTSSKILDIDQNEFEDKLNILIDKYKCKNPSIGKIVGHYHNIELTTNNPIICREYIVPLAERAKLQEHIRDLEEKE</sequence>